<dbReference type="STRING" id="591159.SSQG_00757"/>
<protein>
    <submittedName>
        <fullName evidence="2">Predicted protein</fullName>
    </submittedName>
</protein>
<evidence type="ECO:0000313" key="2">
    <source>
        <dbReference type="EMBL" id="EFL30239.1"/>
    </source>
</evidence>
<sequence length="94" mass="9694">MTHHGGRRTQAERDAITVEIGYAPCSAAFTAAVLLGAVAGPALLFGLPDTAELLLPRIGSVLAPVLFAARVVSVLVRFRSAGQPSQPGRTSPDS</sequence>
<feature type="transmembrane region" description="Helical" evidence="1">
    <location>
        <begin position="21"/>
        <end position="46"/>
    </location>
</feature>
<gene>
    <name evidence="2" type="ORF">SSQG_00757</name>
</gene>
<evidence type="ECO:0000313" key="3">
    <source>
        <dbReference type="Proteomes" id="UP000004184"/>
    </source>
</evidence>
<evidence type="ECO:0000256" key="1">
    <source>
        <dbReference type="SAM" id="Phobius"/>
    </source>
</evidence>
<keyword evidence="1" id="KW-1133">Transmembrane helix</keyword>
<feature type="transmembrane region" description="Helical" evidence="1">
    <location>
        <begin position="58"/>
        <end position="76"/>
    </location>
</feature>
<proteinExistence type="predicted"/>
<dbReference type="OrthoDB" id="4334293at2"/>
<name>D9XC08_STRVT</name>
<dbReference type="AlphaFoldDB" id="D9XC08"/>
<organism evidence="2 3">
    <name type="scientific">Streptomyces viridochromogenes (strain DSM 40736 / JCM 4977 / BCRC 1201 / Tue 494)</name>
    <dbReference type="NCBI Taxonomy" id="591159"/>
    <lineage>
        <taxon>Bacteria</taxon>
        <taxon>Bacillati</taxon>
        <taxon>Actinomycetota</taxon>
        <taxon>Actinomycetes</taxon>
        <taxon>Kitasatosporales</taxon>
        <taxon>Streptomycetaceae</taxon>
        <taxon>Streptomyces</taxon>
    </lineage>
</organism>
<dbReference type="InterPro" id="IPR046295">
    <property type="entry name" value="DUF6332"/>
</dbReference>
<dbReference type="EMBL" id="GG657757">
    <property type="protein sequence ID" value="EFL30239.1"/>
    <property type="molecule type" value="Genomic_DNA"/>
</dbReference>
<keyword evidence="3" id="KW-1185">Reference proteome</keyword>
<dbReference type="Proteomes" id="UP000004184">
    <property type="component" value="Unassembled WGS sequence"/>
</dbReference>
<keyword evidence="1" id="KW-0812">Transmembrane</keyword>
<accession>D9XC08</accession>
<reference evidence="3" key="1">
    <citation type="submission" date="2009-02" db="EMBL/GenBank/DDBJ databases">
        <title>Annotation of Streptomyces viridochromogenes strain DSM 40736.</title>
        <authorList>
            <consortium name="The Broad Institute Genome Sequencing Platform"/>
            <consortium name="Broad Institute Microbial Sequencing Center"/>
            <person name="Fischbach M."/>
            <person name="Godfrey P."/>
            <person name="Ward D."/>
            <person name="Young S."/>
            <person name="Zeng Q."/>
            <person name="Koehrsen M."/>
            <person name="Alvarado L."/>
            <person name="Berlin A.M."/>
            <person name="Bochicchio J."/>
            <person name="Borenstein D."/>
            <person name="Chapman S.B."/>
            <person name="Chen Z."/>
            <person name="Engels R."/>
            <person name="Freedman E."/>
            <person name="Gellesch M."/>
            <person name="Goldberg J."/>
            <person name="Griggs A."/>
            <person name="Gujja S."/>
            <person name="Heilman E.R."/>
            <person name="Heiman D.I."/>
            <person name="Hepburn T.A."/>
            <person name="Howarth C."/>
            <person name="Jen D."/>
            <person name="Larson L."/>
            <person name="Lewis B."/>
            <person name="Mehta T."/>
            <person name="Park D."/>
            <person name="Pearson M."/>
            <person name="Richards J."/>
            <person name="Roberts A."/>
            <person name="Saif S."/>
            <person name="Shea T.D."/>
            <person name="Shenoy N."/>
            <person name="Sisk P."/>
            <person name="Stolte C."/>
            <person name="Sykes S.N."/>
            <person name="Thomson T."/>
            <person name="Walk T."/>
            <person name="White J."/>
            <person name="Yandava C."/>
            <person name="Straight P."/>
            <person name="Clardy J."/>
            <person name="Hung D."/>
            <person name="Kolter R."/>
            <person name="Mekalanos J."/>
            <person name="Walker S."/>
            <person name="Walsh C.T."/>
            <person name="Wieland-Brown L.C."/>
            <person name="Haas B."/>
            <person name="Nusbaum C."/>
            <person name="Birren B."/>
        </authorList>
    </citation>
    <scope>NUCLEOTIDE SEQUENCE [LARGE SCALE GENOMIC DNA]</scope>
    <source>
        <strain evidence="3">DSM 40736 / JCM 4977 / BCRC 1201 / Tue 494</strain>
    </source>
</reference>
<dbReference type="Pfam" id="PF19857">
    <property type="entry name" value="DUF6332"/>
    <property type="match status" value="1"/>
</dbReference>
<dbReference type="eggNOG" id="ENOG50321J9">
    <property type="taxonomic scope" value="Bacteria"/>
</dbReference>
<dbReference type="HOGENOM" id="CLU_177077_0_0_11"/>
<dbReference type="RefSeq" id="WP_003988354.1">
    <property type="nucleotide sequence ID" value="NZ_GG657757.1"/>
</dbReference>
<keyword evidence="1" id="KW-0472">Membrane</keyword>